<dbReference type="AlphaFoldDB" id="A0A5J5IQ18"/>
<feature type="domain" description="Hydroxymethylglutaryl-coenzyme A synthase C-terminal" evidence="6">
    <location>
        <begin position="177"/>
        <end position="247"/>
    </location>
</feature>
<reference evidence="8" key="1">
    <citation type="submission" date="2019-09" db="EMBL/GenBank/DDBJ databases">
        <title>Mumia zhuanghuii sp. nov. isolated from the intestinal contents of plateau pika (Ochotona curzoniae) in the Qinghai-Tibet plateau of China.</title>
        <authorList>
            <person name="Tian Z."/>
        </authorList>
    </citation>
    <scope>NUCLEOTIDE SEQUENCE [LARGE SCALE GENOMIC DNA]</scope>
    <source>
        <strain evidence="8">DSM 25564</strain>
    </source>
</reference>
<feature type="binding site" evidence="4">
    <location>
        <position position="32"/>
    </location>
    <ligand>
        <name>(3S)-3-hydroxy-3-methylglutaryl-CoA</name>
        <dbReference type="ChEBI" id="CHEBI:43074"/>
    </ligand>
</feature>
<feature type="active site" description="Proton donor/acceptor" evidence="3">
    <location>
        <position position="236"/>
    </location>
</feature>
<feature type="binding site" evidence="4">
    <location>
        <position position="245"/>
    </location>
    <ligand>
        <name>(3S)-3-hydroxy-3-methylglutaryl-CoA</name>
        <dbReference type="ChEBI" id="CHEBI:43074"/>
    </ligand>
</feature>
<dbReference type="EMBL" id="VYRZ01000002">
    <property type="protein sequence ID" value="KAA9086706.1"/>
    <property type="molecule type" value="Genomic_DNA"/>
</dbReference>
<dbReference type="Gene3D" id="3.40.47.10">
    <property type="match status" value="2"/>
</dbReference>
<proteinExistence type="inferred from homology"/>
<dbReference type="PANTHER" id="PTHR43323:SF2">
    <property type="entry name" value="HYDROXYMETHYLGLUTARYL-COA SYNTHASE"/>
    <property type="match status" value="1"/>
</dbReference>
<evidence type="ECO:0000256" key="4">
    <source>
        <dbReference type="PIRSR" id="PIRSR611554-2"/>
    </source>
</evidence>
<dbReference type="Proteomes" id="UP000327039">
    <property type="component" value="Unassembled WGS sequence"/>
</dbReference>
<dbReference type="GO" id="GO:0006084">
    <property type="term" value="P:acetyl-CoA metabolic process"/>
    <property type="evidence" value="ECO:0007669"/>
    <property type="project" value="InterPro"/>
</dbReference>
<evidence type="ECO:0000256" key="3">
    <source>
        <dbReference type="PIRSR" id="PIRSR611554-1"/>
    </source>
</evidence>
<dbReference type="EC" id="2.3.3.10" evidence="7"/>
<evidence type="ECO:0000259" key="5">
    <source>
        <dbReference type="Pfam" id="PF01154"/>
    </source>
</evidence>
<sequence length="386" mass="40902">MTSPAIGIHDLAVATTSRVVDLDDLAARTGVDPAKFHVGLGQDQMSIPGPDEDIVTMGAAAAQRIIERHGVEGIRTLFFATETGIDQSRAAGVHVHELLGLPRTVRVVELKQACYSATAALQSAAGLIARNPDERVLVIASDVARYEVDTAAEPTQGAGAVAFLVTADPALAVLETAAGVHTAEVDDFWRPNDSMTAVVDGKLSISAYLDGIAGAWDDYASRGGAPIAEIDYFCHHQPFTKMAVKAHRALGQHVGVELDPELVLATTGYNRRIGNSYTASLYIALAALLEGDRDLAGARIGMFSYGSGSVSEFFSLVVQDGYRAVTRAAETEALLAGRDRVDIDAYRALHALGSRDSNVDVDIPGESAVPFHFAGISGRARRYTRS</sequence>
<keyword evidence="8" id="KW-1185">Reference proteome</keyword>
<comment type="caution">
    <text evidence="7">The sequence shown here is derived from an EMBL/GenBank/DDBJ whole genome shotgun (WGS) entry which is preliminary data.</text>
</comment>
<keyword evidence="7" id="KW-0012">Acyltransferase</keyword>
<feature type="domain" description="Hydroxymethylglutaryl-coenzyme A synthase C-terminal" evidence="6">
    <location>
        <begin position="264"/>
        <end position="336"/>
    </location>
</feature>
<dbReference type="PANTHER" id="PTHR43323">
    <property type="entry name" value="3-HYDROXY-3-METHYLGLUTARYL COENZYME A SYNTHASE"/>
    <property type="match status" value="1"/>
</dbReference>
<organism evidence="7 8">
    <name type="scientific">Microbacterium radiodurans</name>
    <dbReference type="NCBI Taxonomy" id="661398"/>
    <lineage>
        <taxon>Bacteria</taxon>
        <taxon>Bacillati</taxon>
        <taxon>Actinomycetota</taxon>
        <taxon>Actinomycetes</taxon>
        <taxon>Micrococcales</taxon>
        <taxon>Microbacteriaceae</taxon>
        <taxon>Microbacterium</taxon>
    </lineage>
</organism>
<feature type="active site" description="Acyl-thioester intermediate" evidence="3">
    <location>
        <position position="114"/>
    </location>
</feature>
<dbReference type="GO" id="GO:0004421">
    <property type="term" value="F:hydroxymethylglutaryl-CoA synthase activity"/>
    <property type="evidence" value="ECO:0007669"/>
    <property type="project" value="UniProtKB-EC"/>
</dbReference>
<evidence type="ECO:0000256" key="1">
    <source>
        <dbReference type="ARBA" id="ARBA00007061"/>
    </source>
</evidence>
<evidence type="ECO:0000313" key="7">
    <source>
        <dbReference type="EMBL" id="KAA9086706.1"/>
    </source>
</evidence>
<gene>
    <name evidence="7" type="ORF">F6B42_06790</name>
</gene>
<evidence type="ECO:0000259" key="6">
    <source>
        <dbReference type="Pfam" id="PF08540"/>
    </source>
</evidence>
<dbReference type="RefSeq" id="WP_150418878.1">
    <property type="nucleotide sequence ID" value="NZ_VYRZ01000002.1"/>
</dbReference>
<dbReference type="InterPro" id="IPR011554">
    <property type="entry name" value="HMG_CoA_synthase_prok"/>
</dbReference>
<evidence type="ECO:0000313" key="8">
    <source>
        <dbReference type="Proteomes" id="UP000327039"/>
    </source>
</evidence>
<dbReference type="Pfam" id="PF08540">
    <property type="entry name" value="HMG_CoA_synt_C"/>
    <property type="match status" value="2"/>
</dbReference>
<accession>A0A5J5IQ18</accession>
<dbReference type="OrthoDB" id="9769523at2"/>
<dbReference type="InterPro" id="IPR013528">
    <property type="entry name" value="HMG_CoA_synth_N"/>
</dbReference>
<dbReference type="InterPro" id="IPR016039">
    <property type="entry name" value="Thiolase-like"/>
</dbReference>
<dbReference type="CDD" id="cd00827">
    <property type="entry name" value="init_cond_enzymes"/>
    <property type="match status" value="1"/>
</dbReference>
<dbReference type="InterPro" id="IPR013746">
    <property type="entry name" value="HMG_CoA_synt_C_dom"/>
</dbReference>
<keyword evidence="2 7" id="KW-0808">Transferase</keyword>
<feature type="binding site" evidence="4">
    <location>
        <position position="275"/>
    </location>
    <ligand>
        <name>(3S)-3-hydroxy-3-methylglutaryl-CoA</name>
        <dbReference type="ChEBI" id="CHEBI:43074"/>
    </ligand>
</feature>
<evidence type="ECO:0000256" key="2">
    <source>
        <dbReference type="ARBA" id="ARBA00022679"/>
    </source>
</evidence>
<protein>
    <submittedName>
        <fullName evidence="7">Hydroxymethylglutaryl-CoA synthase</fullName>
        <ecNumber evidence="7">2.3.3.10</ecNumber>
    </submittedName>
</protein>
<feature type="domain" description="Hydroxymethylglutaryl-coenzyme A synthase N-terminal" evidence="5">
    <location>
        <begin position="6"/>
        <end position="167"/>
    </location>
</feature>
<feature type="binding site" evidence="4">
    <location>
        <position position="146"/>
    </location>
    <ligand>
        <name>(3S)-3-hydroxy-3-methylglutaryl-CoA</name>
        <dbReference type="ChEBI" id="CHEBI:43074"/>
    </ligand>
</feature>
<dbReference type="SUPFAM" id="SSF53901">
    <property type="entry name" value="Thiolase-like"/>
    <property type="match status" value="2"/>
</dbReference>
<feature type="active site" description="Proton donor/acceptor" evidence="3">
    <location>
        <position position="82"/>
    </location>
</feature>
<dbReference type="Pfam" id="PF01154">
    <property type="entry name" value="HMG_CoA_synt_N"/>
    <property type="match status" value="1"/>
</dbReference>
<dbReference type="NCBIfam" id="TIGR01835">
    <property type="entry name" value="HMG-CoA-S_prok"/>
    <property type="match status" value="1"/>
</dbReference>
<name>A0A5J5IQ18_9MICO</name>
<comment type="similarity">
    <text evidence="1">Belongs to the thiolase-like superfamily. HMG-CoA synthase family.</text>
</comment>